<evidence type="ECO:0000313" key="2">
    <source>
        <dbReference type="Proteomes" id="UP000000757"/>
    </source>
</evidence>
<dbReference type="KEGG" id="msm:MSMEG_4051"/>
<dbReference type="STRING" id="246196.MSMEG_4051"/>
<protein>
    <submittedName>
        <fullName evidence="1">Uncharacterized protein</fullName>
    </submittedName>
</protein>
<gene>
    <name evidence="1" type="ordered locus">MSMEG_4051</name>
</gene>
<sequence>MMNEEATRQCGVSYGNTLQTASRALARALSEGLRNRRPVRRAG</sequence>
<proteinExistence type="predicted"/>
<evidence type="ECO:0000313" key="1">
    <source>
        <dbReference type="EMBL" id="ABK75954.1"/>
    </source>
</evidence>
<dbReference type="AlphaFoldDB" id="A0QZJ9"/>
<reference evidence="1 2" key="1">
    <citation type="submission" date="2006-10" db="EMBL/GenBank/DDBJ databases">
        <authorList>
            <person name="Fleischmann R.D."/>
            <person name="Dodson R.J."/>
            <person name="Haft D.H."/>
            <person name="Merkel J.S."/>
            <person name="Nelson W.C."/>
            <person name="Fraser C.M."/>
        </authorList>
    </citation>
    <scope>NUCLEOTIDE SEQUENCE [LARGE SCALE GENOMIC DNA]</scope>
    <source>
        <strain evidence="2">ATCC 700084 / mc(2)155</strain>
    </source>
</reference>
<dbReference type="EMBL" id="CP000480">
    <property type="protein sequence ID" value="ABK75954.1"/>
    <property type="molecule type" value="Genomic_DNA"/>
</dbReference>
<name>A0QZJ9_MYCS2</name>
<dbReference type="Proteomes" id="UP000000757">
    <property type="component" value="Chromosome"/>
</dbReference>
<keyword evidence="2" id="KW-1185">Reference proteome</keyword>
<accession>A0QZJ9</accession>
<organism evidence="1 2">
    <name type="scientific">Mycolicibacterium smegmatis (strain ATCC 700084 / mc(2)155)</name>
    <name type="common">Mycobacterium smegmatis</name>
    <dbReference type="NCBI Taxonomy" id="246196"/>
    <lineage>
        <taxon>Bacteria</taxon>
        <taxon>Bacillati</taxon>
        <taxon>Actinomycetota</taxon>
        <taxon>Actinomycetes</taxon>
        <taxon>Mycobacteriales</taxon>
        <taxon>Mycobacteriaceae</taxon>
        <taxon>Mycolicibacterium</taxon>
    </lineage>
</organism>